<dbReference type="Proteomes" id="UP000326396">
    <property type="component" value="Linkage Group LG7"/>
</dbReference>
<accession>A0A5N6LYB8</accession>
<proteinExistence type="predicted"/>
<organism evidence="2 3">
    <name type="scientific">Mikania micrantha</name>
    <name type="common">bitter vine</name>
    <dbReference type="NCBI Taxonomy" id="192012"/>
    <lineage>
        <taxon>Eukaryota</taxon>
        <taxon>Viridiplantae</taxon>
        <taxon>Streptophyta</taxon>
        <taxon>Embryophyta</taxon>
        <taxon>Tracheophyta</taxon>
        <taxon>Spermatophyta</taxon>
        <taxon>Magnoliopsida</taxon>
        <taxon>eudicotyledons</taxon>
        <taxon>Gunneridae</taxon>
        <taxon>Pentapetalae</taxon>
        <taxon>asterids</taxon>
        <taxon>campanulids</taxon>
        <taxon>Asterales</taxon>
        <taxon>Asteraceae</taxon>
        <taxon>Asteroideae</taxon>
        <taxon>Heliantheae alliance</taxon>
        <taxon>Eupatorieae</taxon>
        <taxon>Mikania</taxon>
    </lineage>
</organism>
<gene>
    <name evidence="2" type="ORF">E3N88_34509</name>
</gene>
<keyword evidence="3" id="KW-1185">Reference proteome</keyword>
<feature type="compositionally biased region" description="Pro residues" evidence="1">
    <location>
        <begin position="86"/>
        <end position="95"/>
    </location>
</feature>
<sequence length="110" mass="12343">MLPVVVRSKNPSDIRHHHLSFCRITLDELVVTESDNSARYLSSTSLIQLRTLYISSFHAFLFGSRSITNDLYLNLLPSLILYPSPPSPSPLPSPPSIKHCVGIRKERTGK</sequence>
<protein>
    <submittedName>
        <fullName evidence="2">Uncharacterized protein</fullName>
    </submittedName>
</protein>
<dbReference type="AlphaFoldDB" id="A0A5N6LYB8"/>
<reference evidence="2 3" key="1">
    <citation type="submission" date="2019-05" db="EMBL/GenBank/DDBJ databases">
        <title>Mikania micrantha, genome provides insights into the molecular mechanism of rapid growth.</title>
        <authorList>
            <person name="Liu B."/>
        </authorList>
    </citation>
    <scope>NUCLEOTIDE SEQUENCE [LARGE SCALE GENOMIC DNA]</scope>
    <source>
        <strain evidence="2">NLD-2019</strain>
        <tissue evidence="2">Leaf</tissue>
    </source>
</reference>
<name>A0A5N6LYB8_9ASTR</name>
<feature type="region of interest" description="Disordered" evidence="1">
    <location>
        <begin position="86"/>
        <end position="110"/>
    </location>
</feature>
<evidence type="ECO:0000256" key="1">
    <source>
        <dbReference type="SAM" id="MobiDB-lite"/>
    </source>
</evidence>
<comment type="caution">
    <text evidence="2">The sequence shown here is derived from an EMBL/GenBank/DDBJ whole genome shotgun (WGS) entry which is preliminary data.</text>
</comment>
<evidence type="ECO:0000313" key="2">
    <source>
        <dbReference type="EMBL" id="KAD3066629.1"/>
    </source>
</evidence>
<dbReference type="EMBL" id="SZYD01000017">
    <property type="protein sequence ID" value="KAD3066629.1"/>
    <property type="molecule type" value="Genomic_DNA"/>
</dbReference>
<evidence type="ECO:0000313" key="3">
    <source>
        <dbReference type="Proteomes" id="UP000326396"/>
    </source>
</evidence>